<keyword evidence="1" id="KW-0238">DNA-binding</keyword>
<gene>
    <name evidence="4" type="ORF">DWQ67_13395</name>
</gene>
<dbReference type="RefSeq" id="WP_121486121.1">
    <property type="nucleotide sequence ID" value="NZ_QQXL01000010.1"/>
</dbReference>
<comment type="caution">
    <text evidence="4">The sequence shown here is derived from an EMBL/GenBank/DDBJ whole genome shotgun (WGS) entry which is preliminary data.</text>
</comment>
<dbReference type="InterPro" id="IPR036244">
    <property type="entry name" value="TipA-like_antibiotic-bd"/>
</dbReference>
<dbReference type="GO" id="GO:0003677">
    <property type="term" value="F:DNA binding"/>
    <property type="evidence" value="ECO:0007669"/>
    <property type="project" value="UniProtKB-KW"/>
</dbReference>
<evidence type="ECO:0000256" key="1">
    <source>
        <dbReference type="ARBA" id="ARBA00023125"/>
    </source>
</evidence>
<dbReference type="InterPro" id="IPR047057">
    <property type="entry name" value="MerR_fam"/>
</dbReference>
<dbReference type="Pfam" id="PF07739">
    <property type="entry name" value="TipAS"/>
    <property type="match status" value="1"/>
</dbReference>
<evidence type="ECO:0000256" key="2">
    <source>
        <dbReference type="SAM" id="MobiDB-lite"/>
    </source>
</evidence>
<evidence type="ECO:0000259" key="3">
    <source>
        <dbReference type="PROSITE" id="PS50937"/>
    </source>
</evidence>
<dbReference type="Gene3D" id="1.10.1660.10">
    <property type="match status" value="1"/>
</dbReference>
<proteinExistence type="predicted"/>
<dbReference type="PROSITE" id="PS50937">
    <property type="entry name" value="HTH_MERR_2"/>
    <property type="match status" value="1"/>
</dbReference>
<dbReference type="Proteomes" id="UP000273119">
    <property type="component" value="Unassembled WGS sequence"/>
</dbReference>
<evidence type="ECO:0000313" key="5">
    <source>
        <dbReference type="Proteomes" id="UP000273119"/>
    </source>
</evidence>
<dbReference type="SMART" id="SM00422">
    <property type="entry name" value="HTH_MERR"/>
    <property type="match status" value="1"/>
</dbReference>
<sequence>MEYPMREVVRSTGVTSRALRHYDRLGLLHPSSTGTGGERRYDESALLRLQRLLLLREVGLPLERIRSVLDRETDHEVALVEHVASLRAERLRLATQIRAVETTITALREKRGLSMNEMFEGFDHEQHSAEVSRRWGPAAAHASHNWWAGLDSTERHDWQREVAELSQAWGQAVTAGADPRGEEAQALAARHIRWLTSVPGTPAAQAAQEARAARESWDAASAGETGAAGESLESEGAGAQATTAEAEAIAAAEQTLRSYVLGLADLYVSDHRFVATFGGMPGTSFIRTALRAYFGEN</sequence>
<name>A0A496PFW8_9MICC</name>
<dbReference type="Gene3D" id="1.10.490.50">
    <property type="entry name" value="Antibiotic binding domain of TipA-like multidrug resistance regulators"/>
    <property type="match status" value="2"/>
</dbReference>
<feature type="region of interest" description="Disordered" evidence="2">
    <location>
        <begin position="201"/>
        <end position="240"/>
    </location>
</feature>
<dbReference type="PANTHER" id="PTHR30204">
    <property type="entry name" value="REDOX-CYCLING DRUG-SENSING TRANSCRIPTIONAL ACTIVATOR SOXR"/>
    <property type="match status" value="1"/>
</dbReference>
<dbReference type="Pfam" id="PF13411">
    <property type="entry name" value="MerR_1"/>
    <property type="match status" value="1"/>
</dbReference>
<keyword evidence="5" id="KW-1185">Reference proteome</keyword>
<dbReference type="GO" id="GO:0003700">
    <property type="term" value="F:DNA-binding transcription factor activity"/>
    <property type="evidence" value="ECO:0007669"/>
    <property type="project" value="InterPro"/>
</dbReference>
<reference evidence="4 5" key="1">
    <citation type="submission" date="2018-07" db="EMBL/GenBank/DDBJ databases">
        <title>Arthrobacter sp. nov., isolated from raw cow's milk with high bacterial count.</title>
        <authorList>
            <person name="Hahne J."/>
            <person name="Isele D."/>
            <person name="Lipski A."/>
        </authorList>
    </citation>
    <scope>NUCLEOTIDE SEQUENCE [LARGE SCALE GENOMIC DNA]</scope>
    <source>
        <strain evidence="4 5">JZ R-183</strain>
    </source>
</reference>
<dbReference type="EMBL" id="QQXL01000010">
    <property type="protein sequence ID" value="RKW69413.1"/>
    <property type="molecule type" value="Genomic_DNA"/>
</dbReference>
<dbReference type="InterPro" id="IPR012925">
    <property type="entry name" value="TipAS_dom"/>
</dbReference>
<dbReference type="SUPFAM" id="SSF46955">
    <property type="entry name" value="Putative DNA-binding domain"/>
    <property type="match status" value="1"/>
</dbReference>
<protein>
    <submittedName>
        <fullName evidence="4">MerR family transcriptional regulator</fullName>
    </submittedName>
</protein>
<dbReference type="SUPFAM" id="SSF89082">
    <property type="entry name" value="Antibiotic binding domain of TipA-like multidrug resistance regulators"/>
    <property type="match status" value="1"/>
</dbReference>
<feature type="domain" description="HTH merR-type" evidence="3">
    <location>
        <begin position="1"/>
        <end position="71"/>
    </location>
</feature>
<dbReference type="InterPro" id="IPR009061">
    <property type="entry name" value="DNA-bd_dom_put_sf"/>
</dbReference>
<dbReference type="AlphaFoldDB" id="A0A496PFW8"/>
<accession>A0A496PFW8</accession>
<feature type="compositionally biased region" description="Low complexity" evidence="2">
    <location>
        <begin position="219"/>
        <end position="240"/>
    </location>
</feature>
<dbReference type="InterPro" id="IPR000551">
    <property type="entry name" value="MerR-type_HTH_dom"/>
</dbReference>
<organism evidence="4 5">
    <name type="scientific">Galactobacter caseinivorans</name>
    <dbReference type="NCBI Taxonomy" id="2676123"/>
    <lineage>
        <taxon>Bacteria</taxon>
        <taxon>Bacillati</taxon>
        <taxon>Actinomycetota</taxon>
        <taxon>Actinomycetes</taxon>
        <taxon>Micrococcales</taxon>
        <taxon>Micrococcaceae</taxon>
        <taxon>Galactobacter</taxon>
    </lineage>
</organism>
<dbReference type="PANTHER" id="PTHR30204:SF96">
    <property type="entry name" value="CHROMOSOME-ANCHORING PROTEIN RACA"/>
    <property type="match status" value="1"/>
</dbReference>
<evidence type="ECO:0000313" key="4">
    <source>
        <dbReference type="EMBL" id="RKW69413.1"/>
    </source>
</evidence>